<keyword evidence="1" id="KW-0812">Transmembrane</keyword>
<dbReference type="AlphaFoldDB" id="A0A6B7EVD7"/>
<reference evidence="2" key="1">
    <citation type="journal article" date="2020" name="Sci. Rep.">
        <title>Organelle inheritance and genome architecture variation in isogamous brown algae.</title>
        <authorList>
            <person name="Choi J.W."/>
            <person name="Graf L."/>
            <person name="Peters A.F."/>
            <person name="Cock J.M."/>
            <person name="Nishitsuji K."/>
            <person name="Arimoto A."/>
            <person name="Shoguchi E."/>
            <person name="Nagasato C."/>
            <person name="Choi C.G."/>
            <person name="Yoon H.S."/>
        </authorList>
    </citation>
    <scope>NUCLEOTIDE SEQUENCE</scope>
</reference>
<name>A0A6B7EVD7_9PHAE</name>
<gene>
    <name evidence="2" type="ORF">Coka_067</name>
</gene>
<feature type="transmembrane region" description="Helical" evidence="1">
    <location>
        <begin position="130"/>
        <end position="151"/>
    </location>
</feature>
<accession>A0A6B7EVD7</accession>
<proteinExistence type="predicted"/>
<keyword evidence="2" id="KW-0934">Plastid</keyword>
<keyword evidence="1" id="KW-1133">Transmembrane helix</keyword>
<evidence type="ECO:0000256" key="1">
    <source>
        <dbReference type="SAM" id="Phobius"/>
    </source>
</evidence>
<dbReference type="EMBL" id="MG739403">
    <property type="protein sequence ID" value="QAY81032.1"/>
    <property type="molecule type" value="Genomic_DNA"/>
</dbReference>
<sequence length="227" mass="26874">MKEAIGIALGLYWAEITILVLFLVIAFILEQKFNFKKPRQWFLSFNNLIFRRGLSALAYAVPYLDMINLHIPLLKDNHPLVLRLFMPNFITESIDIMQQVPFLSFIYLSIGYGFFIRYKIPGDRLVRYNIMYSIMLVSLQGIINEMFISFTEAFIVNDYLRSQVTLMAFFCWLTLYIPCFVRAFLGKYDENKFIREAVEVHLGRDGPDFIWWDRIRKDKAPKRPPLN</sequence>
<keyword evidence="1" id="KW-0472">Membrane</keyword>
<feature type="transmembrane region" description="Helical" evidence="1">
    <location>
        <begin position="163"/>
        <end position="185"/>
    </location>
</feature>
<protein>
    <recommendedName>
        <fullName evidence="3">Tic20 family protein Ycf60</fullName>
    </recommendedName>
</protein>
<evidence type="ECO:0000313" key="2">
    <source>
        <dbReference type="EMBL" id="QAY81032.1"/>
    </source>
</evidence>
<feature type="transmembrane region" description="Helical" evidence="1">
    <location>
        <begin position="96"/>
        <end position="118"/>
    </location>
</feature>
<geneLocation type="plastid" evidence="2"/>
<feature type="transmembrane region" description="Helical" evidence="1">
    <location>
        <begin position="6"/>
        <end position="29"/>
    </location>
</feature>
<evidence type="ECO:0008006" key="3">
    <source>
        <dbReference type="Google" id="ProtNLM"/>
    </source>
</evidence>
<organism evidence="2">
    <name type="scientific">Cladosiphon okamuranus</name>
    <dbReference type="NCBI Taxonomy" id="309737"/>
    <lineage>
        <taxon>Eukaryota</taxon>
        <taxon>Sar</taxon>
        <taxon>Stramenopiles</taxon>
        <taxon>Ochrophyta</taxon>
        <taxon>PX clade</taxon>
        <taxon>Phaeophyceae</taxon>
        <taxon>Ectocarpales</taxon>
        <taxon>Chordariaceae</taxon>
        <taxon>Cladosiphon</taxon>
    </lineage>
</organism>